<feature type="region of interest" description="Disordered" evidence="1">
    <location>
        <begin position="84"/>
        <end position="108"/>
    </location>
</feature>
<protein>
    <submittedName>
        <fullName evidence="2">Uncharacterized protein</fullName>
    </submittedName>
</protein>
<dbReference type="Proteomes" id="UP001336020">
    <property type="component" value="Unassembled WGS sequence"/>
</dbReference>
<sequence>MMLERFRLRRRLNRNNSDRAAGAAWSEAEAGYSEEVAAAWHALDDEVKEDLLAAAEELKQVREQYGITTVFHCYRSGPPRCGPLRTPADIRAEAESIRASVPSASSDP</sequence>
<proteinExistence type="predicted"/>
<reference evidence="2 3" key="1">
    <citation type="submission" date="2023-07" db="EMBL/GenBank/DDBJ databases">
        <authorList>
            <person name="Girao M."/>
            <person name="Carvalho M.F."/>
        </authorList>
    </citation>
    <scope>NUCLEOTIDE SEQUENCE [LARGE SCALE GENOMIC DNA]</scope>
    <source>
        <strain evidence="2 3">YIM65754</strain>
    </source>
</reference>
<evidence type="ECO:0000313" key="2">
    <source>
        <dbReference type="EMBL" id="MEE2061700.1"/>
    </source>
</evidence>
<evidence type="ECO:0000313" key="3">
    <source>
        <dbReference type="Proteomes" id="UP001336020"/>
    </source>
</evidence>
<comment type="caution">
    <text evidence="2">The sequence shown here is derived from an EMBL/GenBank/DDBJ whole genome shotgun (WGS) entry which is preliminary data.</text>
</comment>
<dbReference type="EMBL" id="JAUTXY010000021">
    <property type="protein sequence ID" value="MEE2061700.1"/>
    <property type="molecule type" value="Genomic_DNA"/>
</dbReference>
<organism evidence="2 3">
    <name type="scientific">Rhodococcus artemisiae</name>
    <dbReference type="NCBI Taxonomy" id="714159"/>
    <lineage>
        <taxon>Bacteria</taxon>
        <taxon>Bacillati</taxon>
        <taxon>Actinomycetota</taxon>
        <taxon>Actinomycetes</taxon>
        <taxon>Mycobacteriales</taxon>
        <taxon>Nocardiaceae</taxon>
        <taxon>Rhodococcus</taxon>
    </lineage>
</organism>
<name>A0ABU7LJF6_9NOCA</name>
<keyword evidence="3" id="KW-1185">Reference proteome</keyword>
<accession>A0ABU7LJF6</accession>
<dbReference type="RefSeq" id="WP_330136848.1">
    <property type="nucleotide sequence ID" value="NZ_JAUTXY010000021.1"/>
</dbReference>
<evidence type="ECO:0000256" key="1">
    <source>
        <dbReference type="SAM" id="MobiDB-lite"/>
    </source>
</evidence>
<gene>
    <name evidence="2" type="ORF">Q7514_29675</name>
</gene>